<dbReference type="EMBL" id="QWKZ01000158">
    <property type="protein sequence ID" value="RIH81493.1"/>
    <property type="molecule type" value="Genomic_DNA"/>
</dbReference>
<dbReference type="AlphaFoldDB" id="A0A399ED72"/>
<evidence type="ECO:0000313" key="5">
    <source>
        <dbReference type="EMBL" id="RIH81493.1"/>
    </source>
</evidence>
<keyword evidence="2 4" id="KW-0689">Ribosomal protein</keyword>
<dbReference type="SUPFAM" id="SSF64263">
    <property type="entry name" value="Prokaryotic ribosomal protein L17"/>
    <property type="match status" value="1"/>
</dbReference>
<evidence type="ECO:0000256" key="3">
    <source>
        <dbReference type="ARBA" id="ARBA00023274"/>
    </source>
</evidence>
<evidence type="ECO:0000313" key="6">
    <source>
        <dbReference type="Proteomes" id="UP000265800"/>
    </source>
</evidence>
<comment type="caution">
    <text evidence="5">The sequence shown here is derived from an EMBL/GenBank/DDBJ whole genome shotgun (WGS) entry which is preliminary data.</text>
</comment>
<accession>A0A399ED72</accession>
<dbReference type="GO" id="GO:0006412">
    <property type="term" value="P:translation"/>
    <property type="evidence" value="ECO:0007669"/>
    <property type="project" value="UniProtKB-UniRule"/>
</dbReference>
<name>A0A399ED72_9DEIN</name>
<evidence type="ECO:0000256" key="1">
    <source>
        <dbReference type="ARBA" id="ARBA00008777"/>
    </source>
</evidence>
<dbReference type="InterPro" id="IPR047859">
    <property type="entry name" value="Ribosomal_bL17_CS"/>
</dbReference>
<dbReference type="Gene3D" id="3.90.1030.10">
    <property type="entry name" value="Ribosomal protein L17"/>
    <property type="match status" value="1"/>
</dbReference>
<evidence type="ECO:0000256" key="2">
    <source>
        <dbReference type="ARBA" id="ARBA00022980"/>
    </source>
</evidence>
<dbReference type="OrthoDB" id="9809073at2"/>
<keyword evidence="3 4" id="KW-0687">Ribonucleoprotein</keyword>
<dbReference type="Pfam" id="PF01196">
    <property type="entry name" value="Ribosomal_L17"/>
    <property type="match status" value="1"/>
</dbReference>
<dbReference type="PROSITE" id="PS01167">
    <property type="entry name" value="RIBOSOMAL_L17"/>
    <property type="match status" value="1"/>
</dbReference>
<organism evidence="5 6">
    <name type="scientific">Meiothermus luteus</name>
    <dbReference type="NCBI Taxonomy" id="2026184"/>
    <lineage>
        <taxon>Bacteria</taxon>
        <taxon>Thermotogati</taxon>
        <taxon>Deinococcota</taxon>
        <taxon>Deinococci</taxon>
        <taxon>Thermales</taxon>
        <taxon>Thermaceae</taxon>
        <taxon>Meiothermus</taxon>
    </lineage>
</organism>
<dbReference type="InterPro" id="IPR000456">
    <property type="entry name" value="Ribosomal_bL17"/>
</dbReference>
<reference evidence="5 6" key="1">
    <citation type="submission" date="2018-08" db="EMBL/GenBank/DDBJ databases">
        <title>Meiothermus luteus KCTC 52599 genome sequencing project.</title>
        <authorList>
            <person name="Da Costa M.S."/>
            <person name="Albuquerque L."/>
            <person name="Raposo P."/>
            <person name="Froufe H.J.C."/>
            <person name="Barroso C.S."/>
            <person name="Egas C."/>
        </authorList>
    </citation>
    <scope>NUCLEOTIDE SEQUENCE [LARGE SCALE GENOMIC DNA]</scope>
    <source>
        <strain evidence="5 6">KCTC 52599</strain>
    </source>
</reference>
<dbReference type="Proteomes" id="UP000265800">
    <property type="component" value="Unassembled WGS sequence"/>
</dbReference>
<protein>
    <recommendedName>
        <fullName evidence="4">Large ribosomal subunit protein bL17</fullName>
    </recommendedName>
</protein>
<proteinExistence type="inferred from homology"/>
<dbReference type="PANTHER" id="PTHR14413:SF16">
    <property type="entry name" value="LARGE RIBOSOMAL SUBUNIT PROTEIN BL17M"/>
    <property type="match status" value="1"/>
</dbReference>
<comment type="similarity">
    <text evidence="1 4">Belongs to the bacterial ribosomal protein bL17 family.</text>
</comment>
<dbReference type="InterPro" id="IPR036373">
    <property type="entry name" value="Ribosomal_bL17_sf"/>
</dbReference>
<evidence type="ECO:0000256" key="4">
    <source>
        <dbReference type="HAMAP-Rule" id="MF_01368"/>
    </source>
</evidence>
<comment type="subunit">
    <text evidence="4">Part of the 50S ribosomal subunit. Contacts protein L32.</text>
</comment>
<dbReference type="GO" id="GO:0003735">
    <property type="term" value="F:structural constituent of ribosome"/>
    <property type="evidence" value="ECO:0007669"/>
    <property type="project" value="InterPro"/>
</dbReference>
<dbReference type="GO" id="GO:0022625">
    <property type="term" value="C:cytosolic large ribosomal subunit"/>
    <property type="evidence" value="ECO:0007669"/>
    <property type="project" value="TreeGrafter"/>
</dbReference>
<gene>
    <name evidence="4 5" type="primary">rplQ</name>
    <name evidence="5" type="ORF">Mlute_02787</name>
</gene>
<dbReference type="PANTHER" id="PTHR14413">
    <property type="entry name" value="RIBOSOMAL PROTEIN L17"/>
    <property type="match status" value="1"/>
</dbReference>
<dbReference type="HAMAP" id="MF_01368">
    <property type="entry name" value="Ribosomal_bL17"/>
    <property type="match status" value="1"/>
</dbReference>
<dbReference type="RefSeq" id="WP_119361257.1">
    <property type="nucleotide sequence ID" value="NZ_QWKZ01000158.1"/>
</dbReference>
<keyword evidence="6" id="KW-1185">Reference proteome</keyword>
<sequence>MRHRKAGRKLNRHSAHRVALFRNLAKSLLLSEEGRITTTIPKAKELAGFVDHLITTAKKAPTLKVPEGVRFTKRRDKDGRELPLKEGERLATPEELAAYARRNHLRRQLLRDLHDPKLVKRLMEEIAPRYADRPGGYTRVLKLARWRRGDGTQLALVELVS</sequence>